<dbReference type="PIRSF" id="PIRSF017250">
    <property type="entry name" value="tRNA_splic_SEN34"/>
    <property type="match status" value="1"/>
</dbReference>
<evidence type="ECO:0000256" key="5">
    <source>
        <dbReference type="ARBA" id="ARBA00022694"/>
    </source>
</evidence>
<name>A0AAV7PW03_PLEWA</name>
<dbReference type="CDD" id="cd22363">
    <property type="entry name" value="tRNA-intron_lyase_C"/>
    <property type="match status" value="1"/>
</dbReference>
<feature type="compositionally biased region" description="Acidic residues" evidence="12">
    <location>
        <begin position="117"/>
        <end position="133"/>
    </location>
</feature>
<dbReference type="InterPro" id="IPR006676">
    <property type="entry name" value="tRNA_splic"/>
</dbReference>
<dbReference type="Gene3D" id="3.40.1350.10">
    <property type="match status" value="1"/>
</dbReference>
<dbReference type="GO" id="GO:0000379">
    <property type="term" value="P:tRNA-type intron splice site recognition and cleavage"/>
    <property type="evidence" value="ECO:0007669"/>
    <property type="project" value="UniProtKB-UniRule"/>
</dbReference>
<dbReference type="Pfam" id="PF01974">
    <property type="entry name" value="tRNA_int_endo"/>
    <property type="match status" value="1"/>
</dbReference>
<dbReference type="InterPro" id="IPR059049">
    <property type="entry name" value="TSEN34_N"/>
</dbReference>
<comment type="caution">
    <text evidence="15">The sequence shown here is derived from an EMBL/GenBank/DDBJ whole genome shotgun (WGS) entry which is preliminary data.</text>
</comment>
<dbReference type="GO" id="GO:0006397">
    <property type="term" value="P:mRNA processing"/>
    <property type="evidence" value="ECO:0007669"/>
    <property type="project" value="UniProtKB-KW"/>
</dbReference>
<evidence type="ECO:0000256" key="7">
    <source>
        <dbReference type="ARBA" id="ARBA00023242"/>
    </source>
</evidence>
<reference evidence="15" key="1">
    <citation type="journal article" date="2022" name="bioRxiv">
        <title>Sequencing and chromosome-scale assembly of the giantPleurodeles waltlgenome.</title>
        <authorList>
            <person name="Brown T."/>
            <person name="Elewa A."/>
            <person name="Iarovenko S."/>
            <person name="Subramanian E."/>
            <person name="Araus A.J."/>
            <person name="Petzold A."/>
            <person name="Susuki M."/>
            <person name="Suzuki K.-i.T."/>
            <person name="Hayashi T."/>
            <person name="Toyoda A."/>
            <person name="Oliveira C."/>
            <person name="Osipova E."/>
            <person name="Leigh N.D."/>
            <person name="Simon A."/>
            <person name="Yun M.H."/>
        </authorList>
    </citation>
    <scope>NUCLEOTIDE SEQUENCE</scope>
    <source>
        <strain evidence="15">20211129_DDA</strain>
        <tissue evidence="15">Liver</tissue>
    </source>
</reference>
<comment type="subunit">
    <text evidence="8">tRNA splicing endonuclease is a heterotetramer composed of TSEN2, TSEN15, TSEN34/LENG5 and TSEN54. tRNA splicing endonuclease complex also contains proteins of the pre-mRNA 3'-end processing machinery such as CLP1, CPSF1, CPSF4 and CSTF2.</text>
</comment>
<feature type="region of interest" description="Disordered" evidence="12">
    <location>
        <begin position="99"/>
        <end position="155"/>
    </location>
</feature>
<evidence type="ECO:0000256" key="12">
    <source>
        <dbReference type="SAM" id="MobiDB-lite"/>
    </source>
</evidence>
<comment type="function">
    <text evidence="10">Constitutes one of the two catalytic subunit of the tRNA-splicing endonuclease complex, a complex responsible for identification and cleavage of the splice sites in pre-tRNA. It cleaves pre-tRNA at the 5'- and 3'-splice sites to release the intron. The products are an intron and two tRNA half-molecules bearing 2',3'-cyclic phosphate and 5'-OH termini. There are no conserved sequences at the splice sites, but the intron is invariably located at the same site in the gene, placing the splice sites an invariant distance from the constant structural features of the tRNA body.</text>
</comment>
<dbReference type="AlphaFoldDB" id="A0AAV7PW03"/>
<sequence>MRTRQISGELQPTKHLPRTAHVRINLCKTAMIRISVLDGKALVWNADDARDIRERHGLAGNLVGSLARKPRQNVRLGLPLQLLPEEARLLAEIGAGTLVNWTSPGESDSAESTKEETESDDASDSETSEEESPGPEVEAYKKSLQESYHEQRSLALQERRSLLEGLSERITRGRAKKKQEHNESVDDPMDSPPQGHLKELQNLEETFTFPQKAMMVQIPTARWPLGQEAEVDWRQPSKEWPHTGQQGHEVRYRVFRDLWERGYFISSGSKFGGDFLVYPGDPMRFHAHFIAVCFAQEEEIPLSDIISAGRLGTNVKKTVLLCSVNAEGMVSYTSLQWAGLQ</sequence>
<dbReference type="PANTHER" id="PTHR13070">
    <property type="entry name" value="TRNA-SPLICING ENDONUCLEASE SUBUNIT SEN34-RELATED"/>
    <property type="match status" value="1"/>
</dbReference>
<gene>
    <name evidence="15" type="ORF">NDU88_009716</name>
</gene>
<dbReference type="InterPro" id="IPR016690">
    <property type="entry name" value="TSEN34"/>
</dbReference>
<dbReference type="GO" id="GO:0003676">
    <property type="term" value="F:nucleic acid binding"/>
    <property type="evidence" value="ECO:0007669"/>
    <property type="project" value="InterPro"/>
</dbReference>
<evidence type="ECO:0000313" key="16">
    <source>
        <dbReference type="Proteomes" id="UP001066276"/>
    </source>
</evidence>
<feature type="active site" evidence="11">
    <location>
        <position position="278"/>
    </location>
</feature>
<keyword evidence="16" id="KW-1185">Reference proteome</keyword>
<comment type="subcellular location">
    <subcellularLocation>
        <location evidence="1">Nucleus</location>
        <location evidence="1">Nucleolus</location>
    </subcellularLocation>
</comment>
<evidence type="ECO:0000256" key="9">
    <source>
        <dbReference type="ARBA" id="ARBA00070870"/>
    </source>
</evidence>
<evidence type="ECO:0000256" key="8">
    <source>
        <dbReference type="ARBA" id="ARBA00064779"/>
    </source>
</evidence>
<keyword evidence="6 10" id="KW-0456">Lyase</keyword>
<evidence type="ECO:0000256" key="3">
    <source>
        <dbReference type="ARBA" id="ARBA00012573"/>
    </source>
</evidence>
<evidence type="ECO:0000256" key="10">
    <source>
        <dbReference type="PIRNR" id="PIRNR017250"/>
    </source>
</evidence>
<feature type="active site" evidence="11">
    <location>
        <position position="317"/>
    </location>
</feature>
<feature type="active site" evidence="11">
    <location>
        <position position="286"/>
    </location>
</feature>
<comment type="similarity">
    <text evidence="2 10">Belongs to the tRNA-intron endonuclease family.</text>
</comment>
<dbReference type="EMBL" id="JANPWB010000011">
    <property type="protein sequence ID" value="KAJ1131379.1"/>
    <property type="molecule type" value="Genomic_DNA"/>
</dbReference>
<dbReference type="InterPro" id="IPR006677">
    <property type="entry name" value="tRNA_intron_Endonuc_cat-like"/>
</dbReference>
<organism evidence="15 16">
    <name type="scientific">Pleurodeles waltl</name>
    <name type="common">Iberian ribbed newt</name>
    <dbReference type="NCBI Taxonomy" id="8319"/>
    <lineage>
        <taxon>Eukaryota</taxon>
        <taxon>Metazoa</taxon>
        <taxon>Chordata</taxon>
        <taxon>Craniata</taxon>
        <taxon>Vertebrata</taxon>
        <taxon>Euteleostomi</taxon>
        <taxon>Amphibia</taxon>
        <taxon>Batrachia</taxon>
        <taxon>Caudata</taxon>
        <taxon>Salamandroidea</taxon>
        <taxon>Salamandridae</taxon>
        <taxon>Pleurodelinae</taxon>
        <taxon>Pleurodeles</taxon>
    </lineage>
</organism>
<keyword evidence="4" id="KW-0507">mRNA processing</keyword>
<dbReference type="GO" id="GO:0000213">
    <property type="term" value="F:tRNA-intron lyase activity"/>
    <property type="evidence" value="ECO:0007669"/>
    <property type="project" value="UniProtKB-UniRule"/>
</dbReference>
<dbReference type="PANTHER" id="PTHR13070:SF0">
    <property type="entry name" value="TRNA-SPLICING ENDONUCLEASE SUBUNIT SEN34"/>
    <property type="match status" value="1"/>
</dbReference>
<proteinExistence type="inferred from homology"/>
<evidence type="ECO:0000256" key="4">
    <source>
        <dbReference type="ARBA" id="ARBA00022664"/>
    </source>
</evidence>
<keyword evidence="7 10" id="KW-0539">Nucleus</keyword>
<evidence type="ECO:0000256" key="6">
    <source>
        <dbReference type="ARBA" id="ARBA00023239"/>
    </source>
</evidence>
<protein>
    <recommendedName>
        <fullName evidence="9 10">tRNA-splicing endonuclease subunit Sen34</fullName>
        <ecNumber evidence="3 10">4.6.1.16</ecNumber>
    </recommendedName>
</protein>
<feature type="compositionally biased region" description="Basic and acidic residues" evidence="12">
    <location>
        <begin position="138"/>
        <end position="155"/>
    </location>
</feature>
<accession>A0AAV7PW03</accession>
<feature type="region of interest" description="Disordered" evidence="12">
    <location>
        <begin position="167"/>
        <end position="196"/>
    </location>
</feature>
<keyword evidence="5 10" id="KW-0819">tRNA processing</keyword>
<feature type="domain" description="tRNA intron endonuclease catalytic" evidence="13">
    <location>
        <begin position="249"/>
        <end position="332"/>
    </location>
</feature>
<dbReference type="InterPro" id="IPR036167">
    <property type="entry name" value="tRNA_intron_Endo_cat-like_sf"/>
</dbReference>
<evidence type="ECO:0000313" key="15">
    <source>
        <dbReference type="EMBL" id="KAJ1131379.1"/>
    </source>
</evidence>
<dbReference type="GO" id="GO:0005730">
    <property type="term" value="C:nucleolus"/>
    <property type="evidence" value="ECO:0007669"/>
    <property type="project" value="UniProtKB-SubCell"/>
</dbReference>
<evidence type="ECO:0000259" key="13">
    <source>
        <dbReference type="Pfam" id="PF01974"/>
    </source>
</evidence>
<dbReference type="GO" id="GO:0000214">
    <property type="term" value="C:tRNA-intron endonuclease complex"/>
    <property type="evidence" value="ECO:0007669"/>
    <property type="project" value="UniProtKB-UniRule"/>
</dbReference>
<dbReference type="EC" id="4.6.1.16" evidence="3 10"/>
<dbReference type="Pfam" id="PF26577">
    <property type="entry name" value="TSEN34_N"/>
    <property type="match status" value="1"/>
</dbReference>
<dbReference type="Proteomes" id="UP001066276">
    <property type="component" value="Chromosome 7"/>
</dbReference>
<feature type="domain" description="TSEN34 N-terminal" evidence="14">
    <location>
        <begin position="32"/>
        <end position="100"/>
    </location>
</feature>
<dbReference type="NCBIfam" id="TIGR00324">
    <property type="entry name" value="endA"/>
    <property type="match status" value="1"/>
</dbReference>
<dbReference type="InterPro" id="IPR011856">
    <property type="entry name" value="tRNA_endonuc-like_dom_sf"/>
</dbReference>
<evidence type="ECO:0000256" key="2">
    <source>
        <dbReference type="ARBA" id="ARBA00008078"/>
    </source>
</evidence>
<dbReference type="SUPFAM" id="SSF53032">
    <property type="entry name" value="tRNA-intron endonuclease catalytic domain-like"/>
    <property type="match status" value="1"/>
</dbReference>
<dbReference type="FunFam" id="3.40.1350.10:FF:000002">
    <property type="entry name" value="tRNA-splicing endonuclease subunit Sen34"/>
    <property type="match status" value="1"/>
</dbReference>
<evidence type="ECO:0000256" key="1">
    <source>
        <dbReference type="ARBA" id="ARBA00004604"/>
    </source>
</evidence>
<evidence type="ECO:0000256" key="11">
    <source>
        <dbReference type="PIRSR" id="PIRSR017250-50"/>
    </source>
</evidence>
<evidence type="ECO:0000259" key="14">
    <source>
        <dbReference type="Pfam" id="PF26577"/>
    </source>
</evidence>